<accession>A0A444L7R2</accession>
<sequence length="191" mass="23354">MAKSINVNGLEIRYETVRRNIRYPRLEYKTGSLVLVLPKDAGEEEVLERYRDWIFKRELEIREALRSSASKRLELEKGFREFKDFVDGFAKKISAECGFRFEKITYRKMRTKWASFSQKRTLTVNPLLRHLPQRYVEYVIFHELVHSVEKRHNERFWRLVKERFNDYQEIENDLFSYWFAIQRKEGGDDKW</sequence>
<dbReference type="Proteomes" id="UP000288215">
    <property type="component" value="Unassembled WGS sequence"/>
</dbReference>
<dbReference type="Gene3D" id="3.30.2010.10">
    <property type="entry name" value="Metalloproteases ('zincins'), catalytic domain"/>
    <property type="match status" value="1"/>
</dbReference>
<dbReference type="PANTHER" id="PTHR30399:SF1">
    <property type="entry name" value="UTP PYROPHOSPHATASE"/>
    <property type="match status" value="1"/>
</dbReference>
<comment type="caution">
    <text evidence="2">The sequence shown here is derived from an EMBL/GenBank/DDBJ whole genome shotgun (WGS) entry which is preliminary data.</text>
</comment>
<dbReference type="EMBL" id="RXGA01000002">
    <property type="protein sequence ID" value="RWX73588.1"/>
    <property type="molecule type" value="Genomic_DNA"/>
</dbReference>
<reference evidence="2 3" key="1">
    <citation type="submission" date="2018-12" db="EMBL/GenBank/DDBJ databases">
        <title>The complete genome of the methanogenic archaea of the candidate phylum Verstraetearchaeota, obtained from the metagenome of underground thermal water.</title>
        <authorList>
            <person name="Kadnikov V.V."/>
            <person name="Mardanov A.V."/>
            <person name="Beletsky A.V."/>
            <person name="Karnachuk O.V."/>
            <person name="Ravin N.V."/>
        </authorList>
    </citation>
    <scope>NUCLEOTIDE SEQUENCE [LARGE SCALE GENOMIC DNA]</scope>
    <source>
        <strain evidence="2">Ch88</strain>
    </source>
</reference>
<dbReference type="AlphaFoldDB" id="A0A444L7R2"/>
<evidence type="ECO:0000313" key="2">
    <source>
        <dbReference type="EMBL" id="RWX73588.1"/>
    </source>
</evidence>
<dbReference type="PANTHER" id="PTHR30399">
    <property type="entry name" value="UNCHARACTERIZED PROTEIN YGJP"/>
    <property type="match status" value="1"/>
</dbReference>
<dbReference type="Pfam" id="PF01863">
    <property type="entry name" value="YgjP-like"/>
    <property type="match status" value="1"/>
</dbReference>
<evidence type="ECO:0000259" key="1">
    <source>
        <dbReference type="Pfam" id="PF01863"/>
    </source>
</evidence>
<dbReference type="CDD" id="cd07344">
    <property type="entry name" value="M48_yhfN_like"/>
    <property type="match status" value="1"/>
</dbReference>
<proteinExistence type="predicted"/>
<feature type="domain" description="YgjP-like metallopeptidase" evidence="1">
    <location>
        <begin position="81"/>
        <end position="174"/>
    </location>
</feature>
<name>A0A444L7R2_METS7</name>
<organism evidence="2 3">
    <name type="scientific">Methanosuratincola subterraneus</name>
    <dbReference type="NCBI Taxonomy" id="2593994"/>
    <lineage>
        <taxon>Archaea</taxon>
        <taxon>Thermoproteota</taxon>
        <taxon>Methanosuratincolia</taxon>
        <taxon>Candidatus Methanomethylicales</taxon>
        <taxon>Candidatus Methanomethylicaceae</taxon>
        <taxon>Candidatus Methanosuratincola (ex Vanwonterghem et al. 2016)</taxon>
    </lineage>
</organism>
<evidence type="ECO:0000313" key="3">
    <source>
        <dbReference type="Proteomes" id="UP000288215"/>
    </source>
</evidence>
<gene>
    <name evidence="2" type="ORF">Metus_0367</name>
</gene>
<dbReference type="InterPro" id="IPR002725">
    <property type="entry name" value="YgjP-like_metallopeptidase"/>
</dbReference>
<dbReference type="InterPro" id="IPR053136">
    <property type="entry name" value="UTP_pyrophosphatase-like"/>
</dbReference>
<protein>
    <recommendedName>
        <fullName evidence="1">YgjP-like metallopeptidase domain-containing protein</fullName>
    </recommendedName>
</protein>